<dbReference type="AlphaFoldDB" id="A0A6N4SS65"/>
<organism evidence="1 2">
    <name type="scientific">Cytophaga hutchinsonii (strain ATCC 33406 / DSM 1761 / CIP 103989 / NBRC 15051 / NCIMB 9469 / D465)</name>
    <dbReference type="NCBI Taxonomy" id="269798"/>
    <lineage>
        <taxon>Bacteria</taxon>
        <taxon>Pseudomonadati</taxon>
        <taxon>Bacteroidota</taxon>
        <taxon>Cytophagia</taxon>
        <taxon>Cytophagales</taxon>
        <taxon>Cytophagaceae</taxon>
        <taxon>Cytophaga</taxon>
    </lineage>
</organism>
<name>A0A6N4SS65_CYTH3</name>
<sequence>MEQVEKELKSFKWTNESFVEVLLNSNNKESLTDILKLIRRYTSAVVIHYSVDLDSKAKISIGAKTIAVA</sequence>
<dbReference type="RefSeq" id="WP_011585324.1">
    <property type="nucleotide sequence ID" value="NC_008255.1"/>
</dbReference>
<dbReference type="KEGG" id="chu:CHU_1941"/>
<proteinExistence type="predicted"/>
<dbReference type="EMBL" id="CP000383">
    <property type="protein sequence ID" value="ABG59207.1"/>
    <property type="molecule type" value="Genomic_DNA"/>
</dbReference>
<protein>
    <submittedName>
        <fullName evidence="1">Uncharacterized protein</fullName>
    </submittedName>
</protein>
<dbReference type="OrthoDB" id="9902780at2"/>
<reference evidence="1 2" key="1">
    <citation type="journal article" date="2007" name="Appl. Environ. Microbiol.">
        <title>Genome sequence of the cellulolytic gliding bacterium Cytophaga hutchinsonii.</title>
        <authorList>
            <person name="Xie G."/>
            <person name="Bruce D.C."/>
            <person name="Challacombe J.F."/>
            <person name="Chertkov O."/>
            <person name="Detter J.C."/>
            <person name="Gilna P."/>
            <person name="Han C.S."/>
            <person name="Lucas S."/>
            <person name="Misra M."/>
            <person name="Myers G.L."/>
            <person name="Richardson P."/>
            <person name="Tapia R."/>
            <person name="Thayer N."/>
            <person name="Thompson L.S."/>
            <person name="Brettin T.S."/>
            <person name="Henrissat B."/>
            <person name="Wilson D.B."/>
            <person name="McBride M.J."/>
        </authorList>
    </citation>
    <scope>NUCLEOTIDE SEQUENCE [LARGE SCALE GENOMIC DNA]</scope>
    <source>
        <strain evidence="2">ATCC 33406 / DSM 1761 / CIP 103989 / NBRC 15051 / NCIMB 9469 / D465</strain>
    </source>
</reference>
<evidence type="ECO:0000313" key="2">
    <source>
        <dbReference type="Proteomes" id="UP000001822"/>
    </source>
</evidence>
<accession>A0A6N4SS65</accession>
<keyword evidence="2" id="KW-1185">Reference proteome</keyword>
<dbReference type="Proteomes" id="UP000001822">
    <property type="component" value="Chromosome"/>
</dbReference>
<gene>
    <name evidence="1" type="ordered locus">CHU_1941</name>
</gene>
<evidence type="ECO:0000313" key="1">
    <source>
        <dbReference type="EMBL" id="ABG59207.1"/>
    </source>
</evidence>